<dbReference type="AlphaFoldDB" id="A0A4S4D8M6"/>
<protein>
    <submittedName>
        <fullName evidence="1">Uncharacterized protein</fullName>
    </submittedName>
</protein>
<keyword evidence="2" id="KW-1185">Reference proteome</keyword>
<reference evidence="1 2" key="1">
    <citation type="journal article" date="2018" name="Proc. Natl. Acad. Sci. U.S.A.">
        <title>Draft genome sequence of Camellia sinensis var. sinensis provides insights into the evolution of the tea genome and tea quality.</title>
        <authorList>
            <person name="Wei C."/>
            <person name="Yang H."/>
            <person name="Wang S."/>
            <person name="Zhao J."/>
            <person name="Liu C."/>
            <person name="Gao L."/>
            <person name="Xia E."/>
            <person name="Lu Y."/>
            <person name="Tai Y."/>
            <person name="She G."/>
            <person name="Sun J."/>
            <person name="Cao H."/>
            <person name="Tong W."/>
            <person name="Gao Q."/>
            <person name="Li Y."/>
            <person name="Deng W."/>
            <person name="Jiang X."/>
            <person name="Wang W."/>
            <person name="Chen Q."/>
            <person name="Zhang S."/>
            <person name="Li H."/>
            <person name="Wu J."/>
            <person name="Wang P."/>
            <person name="Li P."/>
            <person name="Shi C."/>
            <person name="Zheng F."/>
            <person name="Jian J."/>
            <person name="Huang B."/>
            <person name="Shan D."/>
            <person name="Shi M."/>
            <person name="Fang C."/>
            <person name="Yue Y."/>
            <person name="Li F."/>
            <person name="Li D."/>
            <person name="Wei S."/>
            <person name="Han B."/>
            <person name="Jiang C."/>
            <person name="Yin Y."/>
            <person name="Xia T."/>
            <person name="Zhang Z."/>
            <person name="Bennetzen J.L."/>
            <person name="Zhao S."/>
            <person name="Wan X."/>
        </authorList>
    </citation>
    <scope>NUCLEOTIDE SEQUENCE [LARGE SCALE GENOMIC DNA]</scope>
    <source>
        <strain evidence="2">cv. Shuchazao</strain>
        <tissue evidence="1">Leaf</tissue>
    </source>
</reference>
<gene>
    <name evidence="1" type="ORF">TEA_009514</name>
</gene>
<dbReference type="Proteomes" id="UP000306102">
    <property type="component" value="Unassembled WGS sequence"/>
</dbReference>
<organism evidence="1 2">
    <name type="scientific">Camellia sinensis var. sinensis</name>
    <name type="common">China tea</name>
    <dbReference type="NCBI Taxonomy" id="542762"/>
    <lineage>
        <taxon>Eukaryota</taxon>
        <taxon>Viridiplantae</taxon>
        <taxon>Streptophyta</taxon>
        <taxon>Embryophyta</taxon>
        <taxon>Tracheophyta</taxon>
        <taxon>Spermatophyta</taxon>
        <taxon>Magnoliopsida</taxon>
        <taxon>eudicotyledons</taxon>
        <taxon>Gunneridae</taxon>
        <taxon>Pentapetalae</taxon>
        <taxon>asterids</taxon>
        <taxon>Ericales</taxon>
        <taxon>Theaceae</taxon>
        <taxon>Camellia</taxon>
    </lineage>
</organism>
<sequence>MNNSTLSTKQVIGDDDLLKQILIHLKKTGMTLPIQINLQERVFSHLQSSIPSPMDSPKIRFLSLPPQTLLFQIQFHNPNPQKWHQKEEFEISEIAQFRQRPLRVWMGSGERFADIHTIVFENGVFLNGKIHWPSQNSETSIYYDLNREKLLSMPMSCHFHIGKILNFGEFGGHLHYIRDYGQWCPQFDVYEMDSDYSKWFVKCIVDLYLGVSAFSEMFCMYPDRFTPDYVVDVLCLVGGEVERDSCLILYIPGKVISDKFKDRSFRKVAGAVYRYVTDRSS</sequence>
<comment type="caution">
    <text evidence="1">The sequence shown here is derived from an EMBL/GenBank/DDBJ whole genome shotgun (WGS) entry which is preliminary data.</text>
</comment>
<dbReference type="EMBL" id="SDRB02012430">
    <property type="protein sequence ID" value="THF97785.1"/>
    <property type="molecule type" value="Genomic_DNA"/>
</dbReference>
<accession>A0A4S4D8M6</accession>
<proteinExistence type="predicted"/>
<name>A0A4S4D8M6_CAMSN</name>
<evidence type="ECO:0000313" key="2">
    <source>
        <dbReference type="Proteomes" id="UP000306102"/>
    </source>
</evidence>
<evidence type="ECO:0000313" key="1">
    <source>
        <dbReference type="EMBL" id="THF97785.1"/>
    </source>
</evidence>